<dbReference type="PANTHER" id="PTHR13887:SF41">
    <property type="entry name" value="THIOREDOXIN SUPERFAMILY PROTEIN"/>
    <property type="match status" value="1"/>
</dbReference>
<protein>
    <recommendedName>
        <fullName evidence="1">DSBA-like thioredoxin domain-containing protein</fullName>
    </recommendedName>
</protein>
<dbReference type="CDD" id="cd03024">
    <property type="entry name" value="DsbA_FrnE"/>
    <property type="match status" value="1"/>
</dbReference>
<evidence type="ECO:0000259" key="1">
    <source>
        <dbReference type="Pfam" id="PF01323"/>
    </source>
</evidence>
<name>A0ABR0JTZ9_9EURO</name>
<evidence type="ECO:0000313" key="2">
    <source>
        <dbReference type="EMBL" id="KAK5072352.1"/>
    </source>
</evidence>
<sequence>MTHYPILVTSDIVCPWCYIGHTRLTRAITAHKERYPNDTFHLKYLPFYLNPPPHLDSSQNLPAFPVTSVNKRAYYAAKFGPERGRQVEVRIVSAAASDGLSFSFGGNTGISRNGHRLVYYAQTHGGEEAQNKVMLGLWRRYYEREIDITLLETLVEVGVESGLGSAEKVREYLESGRDGEVVDRLAEEQRGGGISGVPNYVVADMWEVSGAQEPEVFLQLFRRWKDLEVKGQVKGVEEGDGAGKGVGACL</sequence>
<dbReference type="Gene3D" id="3.40.30.10">
    <property type="entry name" value="Glutaredoxin"/>
    <property type="match status" value="1"/>
</dbReference>
<evidence type="ECO:0000313" key="3">
    <source>
        <dbReference type="Proteomes" id="UP001345013"/>
    </source>
</evidence>
<dbReference type="PANTHER" id="PTHR13887">
    <property type="entry name" value="GLUTATHIONE S-TRANSFERASE KAPPA"/>
    <property type="match status" value="1"/>
</dbReference>
<dbReference type="Pfam" id="PF01323">
    <property type="entry name" value="DSBA"/>
    <property type="match status" value="1"/>
</dbReference>
<accession>A0ABR0JTZ9</accession>
<dbReference type="Proteomes" id="UP001345013">
    <property type="component" value="Unassembled WGS sequence"/>
</dbReference>
<dbReference type="InterPro" id="IPR001853">
    <property type="entry name" value="DSBA-like_thioredoxin_dom"/>
</dbReference>
<keyword evidence="3" id="KW-1185">Reference proteome</keyword>
<organism evidence="2 3">
    <name type="scientific">Lithohypha guttulata</name>
    <dbReference type="NCBI Taxonomy" id="1690604"/>
    <lineage>
        <taxon>Eukaryota</taxon>
        <taxon>Fungi</taxon>
        <taxon>Dikarya</taxon>
        <taxon>Ascomycota</taxon>
        <taxon>Pezizomycotina</taxon>
        <taxon>Eurotiomycetes</taxon>
        <taxon>Chaetothyriomycetidae</taxon>
        <taxon>Chaetothyriales</taxon>
        <taxon>Trichomeriaceae</taxon>
        <taxon>Lithohypha</taxon>
    </lineage>
</organism>
<reference evidence="2 3" key="1">
    <citation type="submission" date="2023-08" db="EMBL/GenBank/DDBJ databases">
        <title>Black Yeasts Isolated from many extreme environments.</title>
        <authorList>
            <person name="Coleine C."/>
            <person name="Stajich J.E."/>
            <person name="Selbmann L."/>
        </authorList>
    </citation>
    <scope>NUCLEOTIDE SEQUENCE [LARGE SCALE GENOMIC DNA]</scope>
    <source>
        <strain evidence="2 3">CCFEE 5885</strain>
    </source>
</reference>
<feature type="domain" description="DSBA-like thioredoxin" evidence="1">
    <location>
        <begin position="10"/>
        <end position="219"/>
    </location>
</feature>
<dbReference type="InterPro" id="IPR036249">
    <property type="entry name" value="Thioredoxin-like_sf"/>
</dbReference>
<dbReference type="SUPFAM" id="SSF52833">
    <property type="entry name" value="Thioredoxin-like"/>
    <property type="match status" value="1"/>
</dbReference>
<gene>
    <name evidence="2" type="ORF">LTR24_010407</name>
</gene>
<dbReference type="EMBL" id="JAVRRG010000323">
    <property type="protein sequence ID" value="KAK5072352.1"/>
    <property type="molecule type" value="Genomic_DNA"/>
</dbReference>
<comment type="caution">
    <text evidence="2">The sequence shown here is derived from an EMBL/GenBank/DDBJ whole genome shotgun (WGS) entry which is preliminary data.</text>
</comment>
<proteinExistence type="predicted"/>